<dbReference type="Pfam" id="PF00024">
    <property type="entry name" value="PAN_1"/>
    <property type="match status" value="2"/>
</dbReference>
<dbReference type="InterPro" id="IPR003609">
    <property type="entry name" value="Pan_app"/>
</dbReference>
<evidence type="ECO:0000313" key="3">
    <source>
        <dbReference type="Proteomes" id="UP000694925"/>
    </source>
</evidence>
<feature type="region of interest" description="Disordered" evidence="1">
    <location>
        <begin position="125"/>
        <end position="251"/>
    </location>
</feature>
<sequence>VRDSAPPFRVLEKCQELCLRDRTATNNLVRACTSFDFQPGSRIASFSGAAEYEESTCYLTREQAQPEGIGNLMLVPNSVHFTEVCLGSDRIERECPNRRYVFERHPRKKLKLPLTDIKEVSAANRTDCEDRTDQYLDGDRDGPSYRPDPLGQDTNFGRPSLGRPGYPEDYDKGYSSSVKPDRYPDRYPDRHPDRYPDRHPDNRYPDHYPDRYPDRYPDKYPDRYPSKYPDRYPDRYPDKYPDRYPDKYPDRYPDKYPDRYLLFLTFAKNNKIASQIQFSIFPAVSEYFLTSSEHVFVLRSIITSQQFTNTHLRSVDPSIARGSEYPESSSTSHLFSDGRRPDTAFQRYRNSRLSGEFHSEITGRSLSECLDECLRQTSFQCRSAVYSEHYHTCRLSRFNQRDGHRIIYDADYDYYENLMPLMSIYRFFREIDESFFRYPPPSGGYPSTYPDDMYGPQTHPDRTHYGVAGPPTRPLGYGGYNNDGGIVGGGYIGEGGVYNSRPFGTSGGPIIGRPPLVSRCDEQDNFRQVGPHTRVRKPFVRRYTTASSLAQCERECADARDFVCRSFNYRPYAAPYGAERDNCELSDRDSRDMDMGNPVYYDSGSDYDFYERNNGRQGADAECLDGKRRRRPWTPSTWVTWTDFYAPDAYYSRYR</sequence>
<dbReference type="Proteomes" id="UP000694925">
    <property type="component" value="Unplaced"/>
</dbReference>
<evidence type="ECO:0000313" key="4">
    <source>
        <dbReference type="RefSeq" id="XP_026675563.1"/>
    </source>
</evidence>
<dbReference type="AlphaFoldDB" id="A0AAJ7SE21"/>
<dbReference type="GO" id="GO:0009653">
    <property type="term" value="P:anatomical structure morphogenesis"/>
    <property type="evidence" value="ECO:0007669"/>
    <property type="project" value="TreeGrafter"/>
</dbReference>
<dbReference type="Gene3D" id="3.50.4.10">
    <property type="entry name" value="Hepatocyte Growth Factor"/>
    <property type="match status" value="2"/>
</dbReference>
<proteinExistence type="predicted"/>
<organism evidence="3 4">
    <name type="scientific">Ceratina calcarata</name>
    <dbReference type="NCBI Taxonomy" id="156304"/>
    <lineage>
        <taxon>Eukaryota</taxon>
        <taxon>Metazoa</taxon>
        <taxon>Ecdysozoa</taxon>
        <taxon>Arthropoda</taxon>
        <taxon>Hexapoda</taxon>
        <taxon>Insecta</taxon>
        <taxon>Pterygota</taxon>
        <taxon>Neoptera</taxon>
        <taxon>Endopterygota</taxon>
        <taxon>Hymenoptera</taxon>
        <taxon>Apocrita</taxon>
        <taxon>Aculeata</taxon>
        <taxon>Apoidea</taxon>
        <taxon>Anthophila</taxon>
        <taxon>Apidae</taxon>
        <taxon>Ceratina</taxon>
        <taxon>Zadontomerus</taxon>
    </lineage>
</organism>
<feature type="domain" description="Apple" evidence="2">
    <location>
        <begin position="520"/>
        <end position="614"/>
    </location>
</feature>
<feature type="region of interest" description="Disordered" evidence="1">
    <location>
        <begin position="319"/>
        <end position="341"/>
    </location>
</feature>
<gene>
    <name evidence="4" type="primary">LOC108632558</name>
</gene>
<accession>A0AAJ7SE21</accession>
<evidence type="ECO:0000256" key="1">
    <source>
        <dbReference type="SAM" id="MobiDB-lite"/>
    </source>
</evidence>
<dbReference type="GeneID" id="108632558"/>
<feature type="compositionally biased region" description="Basic and acidic residues" evidence="1">
    <location>
        <begin position="126"/>
        <end position="143"/>
    </location>
</feature>
<dbReference type="SMART" id="SM00473">
    <property type="entry name" value="PAN_AP"/>
    <property type="match status" value="2"/>
</dbReference>
<dbReference type="InterPro" id="IPR052774">
    <property type="entry name" value="Celegans_DevNeuronal_Protein"/>
</dbReference>
<keyword evidence="3" id="KW-1185">Reference proteome</keyword>
<dbReference type="PROSITE" id="PS50948">
    <property type="entry name" value="PAN"/>
    <property type="match status" value="2"/>
</dbReference>
<feature type="compositionally biased region" description="Basic and acidic residues" evidence="1">
    <location>
        <begin position="179"/>
        <end position="251"/>
    </location>
</feature>
<dbReference type="CDD" id="cd01099">
    <property type="entry name" value="PAN_AP_HGF"/>
    <property type="match status" value="2"/>
</dbReference>
<protein>
    <submittedName>
        <fullName evidence="4">Uncharacterized protein LOC108632558</fullName>
    </submittedName>
</protein>
<dbReference type="KEGG" id="ccal:108632558"/>
<evidence type="ECO:0000259" key="2">
    <source>
        <dbReference type="PROSITE" id="PS50948"/>
    </source>
</evidence>
<reference evidence="4" key="1">
    <citation type="submission" date="2025-08" db="UniProtKB">
        <authorList>
            <consortium name="RefSeq"/>
        </authorList>
    </citation>
    <scope>IDENTIFICATION</scope>
    <source>
        <tissue evidence="4">Whole body</tissue>
    </source>
</reference>
<dbReference type="PANTHER" id="PTHR47327:SF9">
    <property type="entry name" value="NO MECHANORECEPTOR POTENTIAL A, ISOFORM A"/>
    <property type="match status" value="1"/>
</dbReference>
<feature type="domain" description="Apple" evidence="2">
    <location>
        <begin position="340"/>
        <end position="419"/>
    </location>
</feature>
<feature type="non-terminal residue" evidence="4">
    <location>
        <position position="1"/>
    </location>
</feature>
<dbReference type="RefSeq" id="XP_026675563.1">
    <property type="nucleotide sequence ID" value="XM_026819762.1"/>
</dbReference>
<dbReference type="PANTHER" id="PTHR47327">
    <property type="entry name" value="FI18240P1-RELATED"/>
    <property type="match status" value="1"/>
</dbReference>
<name>A0AAJ7SE21_9HYME</name>
<dbReference type="SUPFAM" id="SSF57414">
    <property type="entry name" value="Hairpin loop containing domain-like"/>
    <property type="match status" value="2"/>
</dbReference>